<gene>
    <name evidence="2" type="ORF">OUZ56_003579</name>
</gene>
<name>A0ABR0A9I8_9CRUS</name>
<proteinExistence type="predicted"/>
<feature type="region of interest" description="Disordered" evidence="1">
    <location>
        <begin position="113"/>
        <end position="155"/>
    </location>
</feature>
<organism evidence="2 3">
    <name type="scientific">Daphnia magna</name>
    <dbReference type="NCBI Taxonomy" id="35525"/>
    <lineage>
        <taxon>Eukaryota</taxon>
        <taxon>Metazoa</taxon>
        <taxon>Ecdysozoa</taxon>
        <taxon>Arthropoda</taxon>
        <taxon>Crustacea</taxon>
        <taxon>Branchiopoda</taxon>
        <taxon>Diplostraca</taxon>
        <taxon>Cladocera</taxon>
        <taxon>Anomopoda</taxon>
        <taxon>Daphniidae</taxon>
        <taxon>Daphnia</taxon>
    </lineage>
</organism>
<accession>A0ABR0A9I8</accession>
<dbReference type="Proteomes" id="UP001234178">
    <property type="component" value="Unassembled WGS sequence"/>
</dbReference>
<protein>
    <submittedName>
        <fullName evidence="2">Uncharacterized protein</fullName>
    </submittedName>
</protein>
<evidence type="ECO:0000256" key="1">
    <source>
        <dbReference type="SAM" id="MobiDB-lite"/>
    </source>
</evidence>
<evidence type="ECO:0000313" key="3">
    <source>
        <dbReference type="Proteomes" id="UP001234178"/>
    </source>
</evidence>
<dbReference type="EMBL" id="JAOYFB010000036">
    <property type="protein sequence ID" value="KAK4021669.1"/>
    <property type="molecule type" value="Genomic_DNA"/>
</dbReference>
<keyword evidence="3" id="KW-1185">Reference proteome</keyword>
<comment type="caution">
    <text evidence="2">The sequence shown here is derived from an EMBL/GenBank/DDBJ whole genome shotgun (WGS) entry which is preliminary data.</text>
</comment>
<evidence type="ECO:0000313" key="2">
    <source>
        <dbReference type="EMBL" id="KAK4021669.1"/>
    </source>
</evidence>
<sequence length="166" mass="18533">MAVVFPTSLMKLVLVKLVITEHSYSIVQLLTIYHILSNFLLEPRNFKKPLGLGEFTEVMHKEGALSRVEVIGRWFHLENDAEIVAAQEVEYFNKISDIFDQFIFNGAGASSSEMDVEPLPPPPPNQRKGGFGGKPPYAEAGHPNPPGEEENSGLEGDMVWKFAFMK</sequence>
<reference evidence="2 3" key="1">
    <citation type="journal article" date="2023" name="Nucleic Acids Res.">
        <title>The hologenome of Daphnia magna reveals possible DNA methylation and microbiome-mediated evolution of the host genome.</title>
        <authorList>
            <person name="Chaturvedi A."/>
            <person name="Li X."/>
            <person name="Dhandapani V."/>
            <person name="Marshall H."/>
            <person name="Kissane S."/>
            <person name="Cuenca-Cambronero M."/>
            <person name="Asole G."/>
            <person name="Calvet F."/>
            <person name="Ruiz-Romero M."/>
            <person name="Marangio P."/>
            <person name="Guigo R."/>
            <person name="Rago D."/>
            <person name="Mirbahai L."/>
            <person name="Eastwood N."/>
            <person name="Colbourne J.K."/>
            <person name="Zhou J."/>
            <person name="Mallon E."/>
            <person name="Orsini L."/>
        </authorList>
    </citation>
    <scope>NUCLEOTIDE SEQUENCE [LARGE SCALE GENOMIC DNA]</scope>
    <source>
        <strain evidence="2">LRV0_1</strain>
    </source>
</reference>